<keyword evidence="2" id="KW-1015">Disulfide bond</keyword>
<dbReference type="InterPro" id="IPR043504">
    <property type="entry name" value="Peptidase_S1_PA_chymotrypsin"/>
</dbReference>
<gene>
    <name evidence="6" type="ORF">JMN37_03505</name>
</gene>
<sequence>MKLHTSTRILSSCVAAALVALPAAPALAMQSDTFAEPSAESNAVVSVRTADDDPDTGVCTGTAIASHWVITARHCMDHLPQAGGSVRTGQGDNQKFYDVDKWMTTPKGDIALLHTSEDLGLDAYPELASDIPAAGSDATFYGWSSDGSGAGRTLPYADATVDGPTPMILFDGTDGVEATMKGGAATQPGDSGGALFSEGKVAAIASASLFMDPDNPDSAEEGVSPKVAFAPVASQADWIREQISAKEDSAETTATENDGGMPTWMLITAGAAVVIALAVAAVARSRKRDADTAQ</sequence>
<keyword evidence="3" id="KW-0812">Transmembrane</keyword>
<keyword evidence="3" id="KW-0472">Membrane</keyword>
<evidence type="ECO:0000256" key="1">
    <source>
        <dbReference type="ARBA" id="ARBA00007664"/>
    </source>
</evidence>
<dbReference type="Proteomes" id="UP001205920">
    <property type="component" value="Unassembled WGS sequence"/>
</dbReference>
<evidence type="ECO:0000259" key="5">
    <source>
        <dbReference type="PROSITE" id="PS50240"/>
    </source>
</evidence>
<dbReference type="GO" id="GO:0004252">
    <property type="term" value="F:serine-type endopeptidase activity"/>
    <property type="evidence" value="ECO:0007669"/>
    <property type="project" value="InterPro"/>
</dbReference>
<keyword evidence="6" id="KW-0645">Protease</keyword>
<accession>A0AAW5HW65</accession>
<evidence type="ECO:0000256" key="3">
    <source>
        <dbReference type="SAM" id="Phobius"/>
    </source>
</evidence>
<dbReference type="PANTHER" id="PTHR24276">
    <property type="entry name" value="POLYSERASE-RELATED"/>
    <property type="match status" value="1"/>
</dbReference>
<dbReference type="RefSeq" id="WP_252931047.1">
    <property type="nucleotide sequence ID" value="NZ_JAEUWV010000003.1"/>
</dbReference>
<keyword evidence="6" id="KW-0378">Hydrolase</keyword>
<dbReference type="Gene3D" id="2.40.10.10">
    <property type="entry name" value="Trypsin-like serine proteases"/>
    <property type="match status" value="1"/>
</dbReference>
<dbReference type="InterPro" id="IPR001254">
    <property type="entry name" value="Trypsin_dom"/>
</dbReference>
<keyword evidence="3" id="KW-1133">Transmembrane helix</keyword>
<evidence type="ECO:0000256" key="4">
    <source>
        <dbReference type="SAM" id="SignalP"/>
    </source>
</evidence>
<dbReference type="PANTHER" id="PTHR24276:SF98">
    <property type="entry name" value="FI18310P1-RELATED"/>
    <property type="match status" value="1"/>
</dbReference>
<feature type="domain" description="Peptidase S1" evidence="5">
    <location>
        <begin position="9"/>
        <end position="244"/>
    </location>
</feature>
<dbReference type="InterPro" id="IPR009003">
    <property type="entry name" value="Peptidase_S1_PA"/>
</dbReference>
<keyword evidence="7" id="KW-1185">Reference proteome</keyword>
<organism evidence="6 7">
    <name type="scientific">Corynebacterium lipophilum</name>
    <dbReference type="NCBI Taxonomy" id="2804918"/>
    <lineage>
        <taxon>Bacteria</taxon>
        <taxon>Bacillati</taxon>
        <taxon>Actinomycetota</taxon>
        <taxon>Actinomycetes</taxon>
        <taxon>Mycobacteriales</taxon>
        <taxon>Corynebacteriaceae</taxon>
        <taxon>Corynebacterium</taxon>
    </lineage>
</organism>
<feature type="signal peptide" evidence="4">
    <location>
        <begin position="1"/>
        <end position="28"/>
    </location>
</feature>
<dbReference type="EMBL" id="JAEUWV010000003">
    <property type="protein sequence ID" value="MCO6394056.1"/>
    <property type="molecule type" value="Genomic_DNA"/>
</dbReference>
<comment type="similarity">
    <text evidence="1">Belongs to the peptidase S1 family.</text>
</comment>
<reference evidence="6 7" key="1">
    <citation type="submission" date="2021-01" db="EMBL/GenBank/DDBJ databases">
        <title>Identification and Characterization of Corynebacterium sp.</title>
        <authorList>
            <person name="Luo Q."/>
            <person name="Qu P."/>
            <person name="Chen Q."/>
        </authorList>
    </citation>
    <scope>NUCLEOTIDE SEQUENCE [LARGE SCALE GENOMIC DNA]</scope>
    <source>
        <strain evidence="6 7">MC-18</strain>
    </source>
</reference>
<keyword evidence="4" id="KW-0732">Signal</keyword>
<dbReference type="AlphaFoldDB" id="A0AAW5HW65"/>
<feature type="chain" id="PRO_5043543218" evidence="4">
    <location>
        <begin position="29"/>
        <end position="294"/>
    </location>
</feature>
<dbReference type="InterPro" id="IPR050430">
    <property type="entry name" value="Peptidase_S1"/>
</dbReference>
<feature type="transmembrane region" description="Helical" evidence="3">
    <location>
        <begin position="264"/>
        <end position="283"/>
    </location>
</feature>
<comment type="caution">
    <text evidence="6">The sequence shown here is derived from an EMBL/GenBank/DDBJ whole genome shotgun (WGS) entry which is preliminary data.</text>
</comment>
<dbReference type="SUPFAM" id="SSF50494">
    <property type="entry name" value="Trypsin-like serine proteases"/>
    <property type="match status" value="1"/>
</dbReference>
<dbReference type="PROSITE" id="PS50240">
    <property type="entry name" value="TRYPSIN_DOM"/>
    <property type="match status" value="1"/>
</dbReference>
<dbReference type="GO" id="GO:0006508">
    <property type="term" value="P:proteolysis"/>
    <property type="evidence" value="ECO:0007669"/>
    <property type="project" value="UniProtKB-KW"/>
</dbReference>
<dbReference type="SMART" id="SM00020">
    <property type="entry name" value="Tryp_SPc"/>
    <property type="match status" value="1"/>
</dbReference>
<name>A0AAW5HW65_9CORY</name>
<dbReference type="InterPro" id="IPR001314">
    <property type="entry name" value="Peptidase_S1A"/>
</dbReference>
<proteinExistence type="inferred from homology"/>
<dbReference type="PRINTS" id="PR00722">
    <property type="entry name" value="CHYMOTRYPSIN"/>
</dbReference>
<evidence type="ECO:0000313" key="6">
    <source>
        <dbReference type="EMBL" id="MCO6394056.1"/>
    </source>
</evidence>
<protein>
    <submittedName>
        <fullName evidence="6">Trypsin-like serine protease</fullName>
    </submittedName>
</protein>
<evidence type="ECO:0000256" key="2">
    <source>
        <dbReference type="ARBA" id="ARBA00023157"/>
    </source>
</evidence>
<dbReference type="InterPro" id="IPR033116">
    <property type="entry name" value="TRYPSIN_SER"/>
</dbReference>
<dbReference type="Pfam" id="PF00089">
    <property type="entry name" value="Trypsin"/>
    <property type="match status" value="1"/>
</dbReference>
<dbReference type="PROSITE" id="PS00135">
    <property type="entry name" value="TRYPSIN_SER"/>
    <property type="match status" value="1"/>
</dbReference>
<evidence type="ECO:0000313" key="7">
    <source>
        <dbReference type="Proteomes" id="UP001205920"/>
    </source>
</evidence>